<gene>
    <name evidence="1" type="ORF">MNBD_GAMMA18-488</name>
</gene>
<name>A0A3B0Z7Y9_9ZZZZ</name>
<dbReference type="Gene3D" id="3.10.450.530">
    <property type="entry name" value="Ribonuclease toxin, BrnT, of type II toxin-antitoxin system"/>
    <property type="match status" value="1"/>
</dbReference>
<evidence type="ECO:0000313" key="1">
    <source>
        <dbReference type="EMBL" id="VAW89545.1"/>
    </source>
</evidence>
<sequence length="99" mass="11539">MSELKFTWDDRKDSANQKKHGISFDEAILVFDDDNARLIPDPNHSEDEDRYILLGLCSQLRVLVVCHCYRNEDLSVRVISARKANKSEAKQYEGFRHAR</sequence>
<proteinExistence type="predicted"/>
<reference evidence="1" key="1">
    <citation type="submission" date="2018-06" db="EMBL/GenBank/DDBJ databases">
        <authorList>
            <person name="Zhirakovskaya E."/>
        </authorList>
    </citation>
    <scope>NUCLEOTIDE SEQUENCE</scope>
</reference>
<organism evidence="1">
    <name type="scientific">hydrothermal vent metagenome</name>
    <dbReference type="NCBI Taxonomy" id="652676"/>
    <lineage>
        <taxon>unclassified sequences</taxon>
        <taxon>metagenomes</taxon>
        <taxon>ecological metagenomes</taxon>
    </lineage>
</organism>
<dbReference type="InterPro" id="IPR007460">
    <property type="entry name" value="BrnT_toxin"/>
</dbReference>
<dbReference type="AlphaFoldDB" id="A0A3B0Z7Y9"/>
<dbReference type="Pfam" id="PF04365">
    <property type="entry name" value="BrnT_toxin"/>
    <property type="match status" value="1"/>
</dbReference>
<accession>A0A3B0Z7Y9</accession>
<evidence type="ECO:0008006" key="2">
    <source>
        <dbReference type="Google" id="ProtNLM"/>
    </source>
</evidence>
<protein>
    <recommendedName>
        <fullName evidence="2">BrnT family toxin</fullName>
    </recommendedName>
</protein>
<dbReference type="InterPro" id="IPR038573">
    <property type="entry name" value="BrnT_sf"/>
</dbReference>
<dbReference type="EMBL" id="UOFP01000278">
    <property type="protein sequence ID" value="VAW89545.1"/>
    <property type="molecule type" value="Genomic_DNA"/>
</dbReference>